<organism evidence="3 4">
    <name type="scientific">Cellulomonas cellasea</name>
    <dbReference type="NCBI Taxonomy" id="43670"/>
    <lineage>
        <taxon>Bacteria</taxon>
        <taxon>Bacillati</taxon>
        <taxon>Actinomycetota</taxon>
        <taxon>Actinomycetes</taxon>
        <taxon>Micrococcales</taxon>
        <taxon>Cellulomonadaceae</taxon>
        <taxon>Cellulomonas</taxon>
    </lineage>
</organism>
<dbReference type="Pfam" id="PF00563">
    <property type="entry name" value="EAL"/>
    <property type="match status" value="1"/>
</dbReference>
<reference evidence="3 4" key="2">
    <citation type="submission" date="2020-08" db="EMBL/GenBank/DDBJ databases">
        <authorList>
            <person name="Partida-Martinez L."/>
            <person name="Huntemann M."/>
            <person name="Clum A."/>
            <person name="Wang J."/>
            <person name="Palaniappan K."/>
            <person name="Ritter S."/>
            <person name="Chen I.-M."/>
            <person name="Stamatis D."/>
            <person name="Reddy T."/>
            <person name="O'Malley R."/>
            <person name="Daum C."/>
            <person name="Shapiro N."/>
            <person name="Ivanova N."/>
            <person name="Kyrpides N."/>
            <person name="Woyke T."/>
        </authorList>
    </citation>
    <scope>NUCLEOTIDE SEQUENCE [LARGE SCALE GENOMIC DNA]</scope>
    <source>
        <strain evidence="3 4">RAS26</strain>
    </source>
</reference>
<feature type="domain" description="EAL" evidence="1">
    <location>
        <begin position="368"/>
        <end position="638"/>
    </location>
</feature>
<dbReference type="InterPro" id="IPR029787">
    <property type="entry name" value="Nucleotide_cyclase"/>
</dbReference>
<dbReference type="CDD" id="cd01948">
    <property type="entry name" value="EAL"/>
    <property type="match status" value="1"/>
</dbReference>
<sequence length="651" mass="69360">MTHTPDGDVVARVDAGAMLSLLDELSATVTGDFSVQDILQELAEGIVDLLGLAGAGVSTPSPRGELLVVAYATQRRVEQLDRVQEALQAGPAPDAHASGRVVASPDLAVEGEWPHFQERATELGLPSVTAVPLRARGEALGVLTLYRAEPVPLGRAELAAARTLANLAASYLVVAIDREAAALAQGELAHQAAHDPLTGLPTRRVFFEQLDEALTLVRRDLSTVGVLFIDVDGLKRVNDTYGHALGDQLLLTCAERIRAALRPDDLLARLAGDEFVVVLEHLASADVACAVAQRICDSLALPMLTEGHVLQPSASIGIAVSDEPGVTSDLLVSQADAAMYRAKRRRKGSFQLFDPIVHASEQAEAISYEQLSSELETAIREEQLEVHYQPILEIMDPRIGSARPDPLTVPGSLYAVEALVRWRHPRHGLLSAGAFIGAAVRSGLIVELGAWVLRTACRQLVTWDAVLGRRAPRRLFVNVSPAELSDPGLLERITRDLTAAGLAGDRLTLEITENGPLDSSTFPAEVIDGLRRLGCHLAIDDFGTGHSTLGRVVEIPASVLKIDQSFSNALPGSLESAAVISSALLLGHNLRRTVVVEGVETEEALRALQELGTTHFQGFHLALPQHPDALTDAILESAGAGERRAAGRLGA</sequence>
<dbReference type="PROSITE" id="PS50887">
    <property type="entry name" value="GGDEF"/>
    <property type="match status" value="1"/>
</dbReference>
<dbReference type="PROSITE" id="PS50883">
    <property type="entry name" value="EAL"/>
    <property type="match status" value="1"/>
</dbReference>
<dbReference type="RefSeq" id="WP_183296459.1">
    <property type="nucleotide sequence ID" value="NZ_JACHVX010000003.1"/>
</dbReference>
<dbReference type="GO" id="GO:0071111">
    <property type="term" value="F:cyclic-guanylate-specific phosphodiesterase activity"/>
    <property type="evidence" value="ECO:0007669"/>
    <property type="project" value="InterPro"/>
</dbReference>
<accession>A0A7W4YB90</accession>
<dbReference type="NCBIfam" id="TIGR00254">
    <property type="entry name" value="GGDEF"/>
    <property type="match status" value="1"/>
</dbReference>
<dbReference type="Proteomes" id="UP000518206">
    <property type="component" value="Unassembled WGS sequence"/>
</dbReference>
<proteinExistence type="predicted"/>
<comment type="caution">
    <text evidence="3">The sequence shown here is derived from an EMBL/GenBank/DDBJ whole genome shotgun (WGS) entry which is preliminary data.</text>
</comment>
<dbReference type="Gene3D" id="3.30.70.270">
    <property type="match status" value="1"/>
</dbReference>
<dbReference type="PANTHER" id="PTHR33121">
    <property type="entry name" value="CYCLIC DI-GMP PHOSPHODIESTERASE PDEF"/>
    <property type="match status" value="1"/>
</dbReference>
<dbReference type="SMART" id="SM00052">
    <property type="entry name" value="EAL"/>
    <property type="match status" value="1"/>
</dbReference>
<dbReference type="EMBL" id="JACHVX010000003">
    <property type="protein sequence ID" value="MBB2923650.1"/>
    <property type="molecule type" value="Genomic_DNA"/>
</dbReference>
<dbReference type="InterPro" id="IPR000160">
    <property type="entry name" value="GGDEF_dom"/>
</dbReference>
<dbReference type="SMART" id="SM00065">
    <property type="entry name" value="GAF"/>
    <property type="match status" value="1"/>
</dbReference>
<protein>
    <submittedName>
        <fullName evidence="3">Diguanylate cyclase (GGDEF)-like protein</fullName>
    </submittedName>
</protein>
<dbReference type="AlphaFoldDB" id="A0A7W4YB90"/>
<reference evidence="3 4" key="1">
    <citation type="submission" date="2020-08" db="EMBL/GenBank/DDBJ databases">
        <title>The Agave Microbiome: Exploring the role of microbial communities in plant adaptations to desert environments.</title>
        <authorList>
            <person name="Partida-Martinez L.P."/>
        </authorList>
    </citation>
    <scope>NUCLEOTIDE SEQUENCE [LARGE SCALE GENOMIC DNA]</scope>
    <source>
        <strain evidence="3 4">RAS26</strain>
    </source>
</reference>
<dbReference type="SUPFAM" id="SSF55073">
    <property type="entry name" value="Nucleotide cyclase"/>
    <property type="match status" value="1"/>
</dbReference>
<dbReference type="InterPro" id="IPR029016">
    <property type="entry name" value="GAF-like_dom_sf"/>
</dbReference>
<name>A0A7W4YB90_9CELL</name>
<dbReference type="CDD" id="cd01949">
    <property type="entry name" value="GGDEF"/>
    <property type="match status" value="1"/>
</dbReference>
<dbReference type="InterPro" id="IPR001633">
    <property type="entry name" value="EAL_dom"/>
</dbReference>
<dbReference type="InterPro" id="IPR003018">
    <property type="entry name" value="GAF"/>
</dbReference>
<dbReference type="SMART" id="SM00267">
    <property type="entry name" value="GGDEF"/>
    <property type="match status" value="1"/>
</dbReference>
<evidence type="ECO:0000259" key="1">
    <source>
        <dbReference type="PROSITE" id="PS50883"/>
    </source>
</evidence>
<gene>
    <name evidence="3" type="ORF">FHR80_002575</name>
</gene>
<dbReference type="Gene3D" id="3.30.450.40">
    <property type="match status" value="1"/>
</dbReference>
<dbReference type="Pfam" id="PF00990">
    <property type="entry name" value="GGDEF"/>
    <property type="match status" value="1"/>
</dbReference>
<feature type="domain" description="GGDEF" evidence="2">
    <location>
        <begin position="222"/>
        <end position="355"/>
    </location>
</feature>
<dbReference type="SUPFAM" id="SSF141868">
    <property type="entry name" value="EAL domain-like"/>
    <property type="match status" value="1"/>
</dbReference>
<evidence type="ECO:0000313" key="4">
    <source>
        <dbReference type="Proteomes" id="UP000518206"/>
    </source>
</evidence>
<dbReference type="InterPro" id="IPR050706">
    <property type="entry name" value="Cyclic-di-GMP_PDE-like"/>
</dbReference>
<dbReference type="Pfam" id="PF01590">
    <property type="entry name" value="GAF"/>
    <property type="match status" value="1"/>
</dbReference>
<dbReference type="InterPro" id="IPR035919">
    <property type="entry name" value="EAL_sf"/>
</dbReference>
<dbReference type="PANTHER" id="PTHR33121:SF70">
    <property type="entry name" value="SIGNALING PROTEIN YKOW"/>
    <property type="match status" value="1"/>
</dbReference>
<dbReference type="Gene3D" id="3.20.20.450">
    <property type="entry name" value="EAL domain"/>
    <property type="match status" value="1"/>
</dbReference>
<evidence type="ECO:0000259" key="2">
    <source>
        <dbReference type="PROSITE" id="PS50887"/>
    </source>
</evidence>
<dbReference type="InterPro" id="IPR043128">
    <property type="entry name" value="Rev_trsase/Diguanyl_cyclase"/>
</dbReference>
<evidence type="ECO:0000313" key="3">
    <source>
        <dbReference type="EMBL" id="MBB2923650.1"/>
    </source>
</evidence>
<dbReference type="SUPFAM" id="SSF55781">
    <property type="entry name" value="GAF domain-like"/>
    <property type="match status" value="1"/>
</dbReference>